<gene>
    <name evidence="2" type="ORF">EUU22_15320</name>
</gene>
<dbReference type="AlphaFoldDB" id="A0A4Q2T1B1"/>
<sequence>MTDRDTPAPKNPGSDGSDPEDRTDGPLPLPEPPMELLLRTAVAIMGFTKTCRTRRCRRQGRCTGPLAPPPWPRCTGHITEETRAWVPDDFAAKFARLGRAPDPWPEPENGHEAEIDERRRAISLLETAFGFDHPLYGARILGWIAGDPEQRRYRPWLFKAPPQDGAG</sequence>
<dbReference type="OrthoDB" id="3483205at2"/>
<comment type="caution">
    <text evidence="2">The sequence shown here is derived from an EMBL/GenBank/DDBJ whole genome shotgun (WGS) entry which is preliminary data.</text>
</comment>
<accession>A0A4Q2T1B1</accession>
<keyword evidence="3" id="KW-1185">Reference proteome</keyword>
<name>A0A4Q2T1B1_9HYPH</name>
<evidence type="ECO:0000313" key="3">
    <source>
        <dbReference type="Proteomes" id="UP000291088"/>
    </source>
</evidence>
<proteinExistence type="predicted"/>
<dbReference type="Proteomes" id="UP000291088">
    <property type="component" value="Unassembled WGS sequence"/>
</dbReference>
<dbReference type="RefSeq" id="WP_129332822.1">
    <property type="nucleotide sequence ID" value="NZ_SDVB01000238.1"/>
</dbReference>
<reference evidence="2 3" key="1">
    <citation type="submission" date="2019-01" db="EMBL/GenBank/DDBJ databases">
        <authorList>
            <person name="Deng T."/>
        </authorList>
    </citation>
    <scope>NUCLEOTIDE SEQUENCE [LARGE SCALE GENOMIC DNA]</scope>
    <source>
        <strain evidence="2 3">F8825</strain>
    </source>
</reference>
<feature type="region of interest" description="Disordered" evidence="1">
    <location>
        <begin position="1"/>
        <end position="32"/>
    </location>
</feature>
<evidence type="ECO:0000256" key="1">
    <source>
        <dbReference type="SAM" id="MobiDB-lite"/>
    </source>
</evidence>
<protein>
    <submittedName>
        <fullName evidence="2">Uncharacterized protein</fullName>
    </submittedName>
</protein>
<evidence type="ECO:0000313" key="2">
    <source>
        <dbReference type="EMBL" id="RYC12405.1"/>
    </source>
</evidence>
<organism evidence="2 3">
    <name type="scientific">Ciceribacter ferrooxidans</name>
    <dbReference type="NCBI Taxonomy" id="2509717"/>
    <lineage>
        <taxon>Bacteria</taxon>
        <taxon>Pseudomonadati</taxon>
        <taxon>Pseudomonadota</taxon>
        <taxon>Alphaproteobacteria</taxon>
        <taxon>Hyphomicrobiales</taxon>
        <taxon>Rhizobiaceae</taxon>
        <taxon>Ciceribacter</taxon>
    </lineage>
</organism>
<dbReference type="EMBL" id="SDVB01000238">
    <property type="protein sequence ID" value="RYC12405.1"/>
    <property type="molecule type" value="Genomic_DNA"/>
</dbReference>